<reference evidence="1" key="2">
    <citation type="submission" date="2018-08" db="UniProtKB">
        <authorList>
            <consortium name="EnsemblPlants"/>
        </authorList>
    </citation>
    <scope>IDENTIFICATION</scope>
    <source>
        <strain evidence="1">Yugu1</strain>
    </source>
</reference>
<dbReference type="Proteomes" id="UP000004995">
    <property type="component" value="Unassembled WGS sequence"/>
</dbReference>
<dbReference type="EMBL" id="AGNK02001069">
    <property type="status" value="NOT_ANNOTATED_CDS"/>
    <property type="molecule type" value="Genomic_DNA"/>
</dbReference>
<dbReference type="AlphaFoldDB" id="K4A4B3"/>
<accession>K4A4B3</accession>
<dbReference type="InParanoid" id="K4A4B3"/>
<proteinExistence type="predicted"/>
<protein>
    <submittedName>
        <fullName evidence="1">Uncharacterized protein</fullName>
    </submittedName>
</protein>
<evidence type="ECO:0000313" key="2">
    <source>
        <dbReference type="Proteomes" id="UP000004995"/>
    </source>
</evidence>
<dbReference type="HOGENOM" id="CLU_2626632_0_0_1"/>
<dbReference type="Gramene" id="KQL24421">
    <property type="protein sequence ID" value="KQL24421"/>
    <property type="gene ID" value="SETIT_033717mg"/>
</dbReference>
<organism evidence="1 2">
    <name type="scientific">Setaria italica</name>
    <name type="common">Foxtail millet</name>
    <name type="synonym">Panicum italicum</name>
    <dbReference type="NCBI Taxonomy" id="4555"/>
    <lineage>
        <taxon>Eukaryota</taxon>
        <taxon>Viridiplantae</taxon>
        <taxon>Streptophyta</taxon>
        <taxon>Embryophyta</taxon>
        <taxon>Tracheophyta</taxon>
        <taxon>Spermatophyta</taxon>
        <taxon>Magnoliopsida</taxon>
        <taxon>Liliopsida</taxon>
        <taxon>Poales</taxon>
        <taxon>Poaceae</taxon>
        <taxon>PACMAD clade</taxon>
        <taxon>Panicoideae</taxon>
        <taxon>Panicodae</taxon>
        <taxon>Paniceae</taxon>
        <taxon>Cenchrinae</taxon>
        <taxon>Setaria</taxon>
    </lineage>
</organism>
<keyword evidence="2" id="KW-1185">Reference proteome</keyword>
<reference evidence="2" key="1">
    <citation type="journal article" date="2012" name="Nat. Biotechnol.">
        <title>Reference genome sequence of the model plant Setaria.</title>
        <authorList>
            <person name="Bennetzen J.L."/>
            <person name="Schmutz J."/>
            <person name="Wang H."/>
            <person name="Percifield R."/>
            <person name="Hawkins J."/>
            <person name="Pontaroli A.C."/>
            <person name="Estep M."/>
            <person name="Feng L."/>
            <person name="Vaughn J.N."/>
            <person name="Grimwood J."/>
            <person name="Jenkins J."/>
            <person name="Barry K."/>
            <person name="Lindquist E."/>
            <person name="Hellsten U."/>
            <person name="Deshpande S."/>
            <person name="Wang X."/>
            <person name="Wu X."/>
            <person name="Mitros T."/>
            <person name="Triplett J."/>
            <person name="Yang X."/>
            <person name="Ye C.Y."/>
            <person name="Mauro-Herrera M."/>
            <person name="Wang L."/>
            <person name="Li P."/>
            <person name="Sharma M."/>
            <person name="Sharma R."/>
            <person name="Ronald P.C."/>
            <person name="Panaud O."/>
            <person name="Kellogg E.A."/>
            <person name="Brutnell T.P."/>
            <person name="Doust A.N."/>
            <person name="Tuskan G.A."/>
            <person name="Rokhsar D."/>
            <person name="Devos K.M."/>
        </authorList>
    </citation>
    <scope>NUCLEOTIDE SEQUENCE [LARGE SCALE GENOMIC DNA]</scope>
    <source>
        <strain evidence="2">cv. Yugu1</strain>
    </source>
</reference>
<name>K4A4B3_SETIT</name>
<sequence length="78" mass="8158">MVTVETIGPGKPIKIEEVTIPFIDLRQRPRARGKSAVSAVVRGLALAGDLLVAASPADVTFGETERKESSVAAISIKA</sequence>
<evidence type="ECO:0000313" key="1">
    <source>
        <dbReference type="EnsemblPlants" id="KQL24421"/>
    </source>
</evidence>
<dbReference type="EnsemblPlants" id="KQL24421">
    <property type="protein sequence ID" value="KQL24421"/>
    <property type="gene ID" value="SETIT_033717mg"/>
</dbReference>